<dbReference type="RefSeq" id="WP_281780036.1">
    <property type="nucleotide sequence ID" value="NZ_AP027041.1"/>
</dbReference>
<feature type="region of interest" description="Disordered" evidence="3">
    <location>
        <begin position="26"/>
        <end position="45"/>
    </location>
</feature>
<keyword evidence="4" id="KW-0732">Signal</keyword>
<dbReference type="Pfam" id="PF01103">
    <property type="entry name" value="Omp85"/>
    <property type="match status" value="1"/>
</dbReference>
<dbReference type="Gene3D" id="2.40.160.50">
    <property type="entry name" value="membrane protein fhac: a member of the omp85/tpsb transporter family"/>
    <property type="match status" value="1"/>
</dbReference>
<evidence type="ECO:0000256" key="4">
    <source>
        <dbReference type="SAM" id="SignalP"/>
    </source>
</evidence>
<feature type="domain" description="Bacterial surface antigen (D15)" evidence="5">
    <location>
        <begin position="143"/>
        <end position="405"/>
    </location>
</feature>
<dbReference type="InterPro" id="IPR000184">
    <property type="entry name" value="Bac_surfAg_D15"/>
</dbReference>
<sequence length="406" mass="44338">MRRPATTCALVLAGALGCGGAAAQSQAETSQARDEPRAEALPAEKPGMRALLHDPKDGKFDMSRWLLDHKGFLPVPIVISDPAVGYGGGLAAVFFHRPAGAATTRTTDDGRQQLVPPNIFGGMAMKTENGTHAYGGGAMLHFKDDRWRYTGGVAKASVNLDFYTPGRFTEPLAIGYNADGLVSFQKIARRLGDESLYLGVSWTYMDLDLSFDVDDDAQRFTPKERAQVTSGLGVSLQYDQRDNTFTPNSGWLGQIEGNFYDDALGSDTTFQSYRSHVFAYLPLGGDRFVLGGRADVRWANGDIPFYRLPFIDLRGVGSARYADTRAATLETELRWNTTPRWALIGFIGAGRTWGRHNDFGEAPSQVAKGAGVRYKIASVLGLYAGVDYAWGPEDETLYFQVGSAWR</sequence>
<accession>A0ABN6UQH5</accession>
<name>A0ABN6UQH5_9GAMM</name>
<gene>
    <name evidence="6" type="ORF">LA521A_33630</name>
</gene>
<evidence type="ECO:0000256" key="2">
    <source>
        <dbReference type="ARBA" id="ARBA00023136"/>
    </source>
</evidence>
<evidence type="ECO:0000313" key="7">
    <source>
        <dbReference type="Proteomes" id="UP001317822"/>
    </source>
</evidence>
<evidence type="ECO:0000313" key="6">
    <source>
        <dbReference type="EMBL" id="BDU18162.1"/>
    </source>
</evidence>
<protein>
    <submittedName>
        <fullName evidence="6">BamA/TamA family outer membrane protein</fullName>
    </submittedName>
</protein>
<feature type="chain" id="PRO_5046687157" evidence="4">
    <location>
        <begin position="24"/>
        <end position="406"/>
    </location>
</feature>
<dbReference type="PROSITE" id="PS51257">
    <property type="entry name" value="PROKAR_LIPOPROTEIN"/>
    <property type="match status" value="1"/>
</dbReference>
<reference evidence="6 7" key="1">
    <citation type="journal article" date="2023" name="Int. J. Syst. Evol. Microbiol.">
        <title>Physiological and genomic analyses of cobalamin (vitamin B12)-auxotrophy of Lysobacter auxotrophicus sp. nov., a methionine-auxotrophic chitinolytic bacterium isolated from chitin-treated soil.</title>
        <authorList>
            <person name="Saito A."/>
            <person name="Dohra H."/>
            <person name="Hamada M."/>
            <person name="Moriuchi R."/>
            <person name="Kotsuchibashi Y."/>
            <person name="Mori K."/>
        </authorList>
    </citation>
    <scope>NUCLEOTIDE SEQUENCE [LARGE SCALE GENOMIC DNA]</scope>
    <source>
        <strain evidence="6 7">5-21a</strain>
    </source>
</reference>
<keyword evidence="7" id="KW-1185">Reference proteome</keyword>
<evidence type="ECO:0000259" key="5">
    <source>
        <dbReference type="Pfam" id="PF01103"/>
    </source>
</evidence>
<comment type="subcellular location">
    <subcellularLocation>
        <location evidence="1">Membrane</location>
    </subcellularLocation>
</comment>
<dbReference type="Proteomes" id="UP001317822">
    <property type="component" value="Chromosome"/>
</dbReference>
<feature type="signal peptide" evidence="4">
    <location>
        <begin position="1"/>
        <end position="23"/>
    </location>
</feature>
<evidence type="ECO:0000256" key="1">
    <source>
        <dbReference type="ARBA" id="ARBA00004370"/>
    </source>
</evidence>
<proteinExistence type="predicted"/>
<organism evidence="6 7">
    <name type="scientific">Lysobacter auxotrophicus</name>
    <dbReference type="NCBI Taxonomy" id="2992573"/>
    <lineage>
        <taxon>Bacteria</taxon>
        <taxon>Pseudomonadati</taxon>
        <taxon>Pseudomonadota</taxon>
        <taxon>Gammaproteobacteria</taxon>
        <taxon>Lysobacterales</taxon>
        <taxon>Lysobacteraceae</taxon>
        <taxon>Lysobacter</taxon>
    </lineage>
</organism>
<dbReference type="EMBL" id="AP027041">
    <property type="protein sequence ID" value="BDU18162.1"/>
    <property type="molecule type" value="Genomic_DNA"/>
</dbReference>
<keyword evidence="2" id="KW-0472">Membrane</keyword>
<evidence type="ECO:0000256" key="3">
    <source>
        <dbReference type="SAM" id="MobiDB-lite"/>
    </source>
</evidence>